<keyword evidence="6" id="KW-0677">Repeat</keyword>
<evidence type="ECO:0000313" key="16">
    <source>
        <dbReference type="Proteomes" id="UP000192359"/>
    </source>
</evidence>
<keyword evidence="11" id="KW-1208">Phospholipid metabolism</keyword>
<dbReference type="InterPro" id="IPR022924">
    <property type="entry name" value="Cardiolipin_synthase"/>
</dbReference>
<evidence type="ECO:0000259" key="14">
    <source>
        <dbReference type="PROSITE" id="PS50035"/>
    </source>
</evidence>
<feature type="transmembrane region" description="Helical" evidence="13">
    <location>
        <begin position="44"/>
        <end position="67"/>
    </location>
</feature>
<evidence type="ECO:0000256" key="12">
    <source>
        <dbReference type="NCBIfam" id="TIGR04265"/>
    </source>
</evidence>
<keyword evidence="9 13" id="KW-0472">Membrane</keyword>
<evidence type="ECO:0000256" key="1">
    <source>
        <dbReference type="ARBA" id="ARBA00004651"/>
    </source>
</evidence>
<dbReference type="Gene3D" id="3.30.870.10">
    <property type="entry name" value="Endonuclease Chain A"/>
    <property type="match status" value="2"/>
</dbReference>
<dbReference type="Proteomes" id="UP000192359">
    <property type="component" value="Unassembled WGS sequence"/>
</dbReference>
<keyword evidence="16" id="KW-1185">Reference proteome</keyword>
<dbReference type="EC" id="2.7.8.-" evidence="12"/>
<dbReference type="InterPro" id="IPR027379">
    <property type="entry name" value="CLS_N"/>
</dbReference>
<comment type="caution">
    <text evidence="15">The sequence shown here is derived from an EMBL/GenBank/DDBJ whole genome shotgun (WGS) entry which is preliminary data.</text>
</comment>
<gene>
    <name evidence="15" type="ORF">A7979_05680</name>
</gene>
<evidence type="ECO:0000256" key="2">
    <source>
        <dbReference type="ARBA" id="ARBA00022475"/>
    </source>
</evidence>
<feature type="transmembrane region" description="Helical" evidence="13">
    <location>
        <begin position="16"/>
        <end position="37"/>
    </location>
</feature>
<comment type="subcellular location">
    <subcellularLocation>
        <location evidence="1">Cell membrane</location>
        <topology evidence="1">Multi-pass membrane protein</topology>
    </subcellularLocation>
</comment>
<dbReference type="Pfam" id="PF13396">
    <property type="entry name" value="PLDc_N"/>
    <property type="match status" value="1"/>
</dbReference>
<keyword evidence="7 13" id="KW-1133">Transmembrane helix</keyword>
<dbReference type="InterPro" id="IPR025202">
    <property type="entry name" value="PLD-like_dom"/>
</dbReference>
<evidence type="ECO:0000256" key="9">
    <source>
        <dbReference type="ARBA" id="ARBA00023136"/>
    </source>
</evidence>
<evidence type="ECO:0000256" key="7">
    <source>
        <dbReference type="ARBA" id="ARBA00022989"/>
    </source>
</evidence>
<proteinExistence type="predicted"/>
<evidence type="ECO:0000256" key="13">
    <source>
        <dbReference type="SAM" id="Phobius"/>
    </source>
</evidence>
<keyword evidence="2" id="KW-1003">Cell membrane</keyword>
<dbReference type="GO" id="GO:0005886">
    <property type="term" value="C:plasma membrane"/>
    <property type="evidence" value="ECO:0007669"/>
    <property type="project" value="UniProtKB-SubCell"/>
</dbReference>
<dbReference type="NCBIfam" id="TIGR04265">
    <property type="entry name" value="bac_cardiolipin"/>
    <property type="match status" value="1"/>
</dbReference>
<dbReference type="Pfam" id="PF13091">
    <property type="entry name" value="PLDc_2"/>
    <property type="match status" value="2"/>
</dbReference>
<sequence length="500" mass="56843">MNFGLLPFIDLTNLPGWVSITLIVVDVLIRLTVIFWLPYNRKPVVALGWLMAIFFIPFVGLIAFLIFGSNLVPKHRRSRQRTMNQIIKDAIRGDEAVLGNPVLSEPARVAANLNYKLGALPLIGGNGFELRHDNNAALQEIAEKIDQAQKYVHFEFYITALDSTTEPLWDSLIRAHQRGVAVHVLIDHIGSRKYPRWAELQHKLNGAGVPWRLMLPLKPWKGQWQRPDLRNHRKIVVIDGELAFSGSQNAIDCTYNLKGNIKKGLEWKDLSFFCTGPVVHELNAVFVSDWYAETRELLLDEIDADIDAHDEAGTEGQLPLAQIVPSGPGFETENNLRLINHLLYNAEDRIIVCSPYFVPEETLLQALTNMALSGIDVTLIVCEKGDQFLPIMGQRSYYEQLLNAGVVIQQYPGPTVLHSKFMIVDDELTFIGSSNMDPRSFALNFEVSTFIVGKRMVKELEEVANDYISRCKRLRYDEWMNRPNSQKVMENFCRLWSALL</sequence>
<feature type="domain" description="PLD phosphodiesterase" evidence="14">
    <location>
        <begin position="227"/>
        <end position="249"/>
    </location>
</feature>
<dbReference type="PANTHER" id="PTHR21248:SF22">
    <property type="entry name" value="PHOSPHOLIPASE D"/>
    <property type="match status" value="1"/>
</dbReference>
<evidence type="ECO:0000256" key="8">
    <source>
        <dbReference type="ARBA" id="ARBA00023098"/>
    </source>
</evidence>
<keyword evidence="4" id="KW-0808">Transferase</keyword>
<dbReference type="PANTHER" id="PTHR21248">
    <property type="entry name" value="CARDIOLIPIN SYNTHASE"/>
    <property type="match status" value="1"/>
</dbReference>
<keyword evidence="10" id="KW-0594">Phospholipid biosynthesis</keyword>
<feature type="domain" description="PLD phosphodiesterase" evidence="14">
    <location>
        <begin position="413"/>
        <end position="440"/>
    </location>
</feature>
<evidence type="ECO:0000256" key="6">
    <source>
        <dbReference type="ARBA" id="ARBA00022737"/>
    </source>
</evidence>
<evidence type="ECO:0000256" key="10">
    <source>
        <dbReference type="ARBA" id="ARBA00023209"/>
    </source>
</evidence>
<name>A0A1Y1RNA5_9MICC</name>
<dbReference type="SUPFAM" id="SSF56024">
    <property type="entry name" value="Phospholipase D/nuclease"/>
    <property type="match status" value="2"/>
</dbReference>
<dbReference type="GO" id="GO:0008808">
    <property type="term" value="F:cardiolipin synthase activity"/>
    <property type="evidence" value="ECO:0007669"/>
    <property type="project" value="UniProtKB-UniRule"/>
</dbReference>
<dbReference type="RefSeq" id="WP_083092699.1">
    <property type="nucleotide sequence ID" value="NZ_LXWF01000041.1"/>
</dbReference>
<evidence type="ECO:0000256" key="5">
    <source>
        <dbReference type="ARBA" id="ARBA00022692"/>
    </source>
</evidence>
<keyword evidence="8" id="KW-0443">Lipid metabolism</keyword>
<evidence type="ECO:0000256" key="11">
    <source>
        <dbReference type="ARBA" id="ARBA00023264"/>
    </source>
</evidence>
<dbReference type="PROSITE" id="PS50035">
    <property type="entry name" value="PLD"/>
    <property type="match status" value="2"/>
</dbReference>
<protein>
    <recommendedName>
        <fullName evidence="12">Cardiolipin synthase</fullName>
        <ecNumber evidence="12">2.7.8.-</ecNumber>
    </recommendedName>
</protein>
<accession>A0A1Y1RNA5</accession>
<dbReference type="AlphaFoldDB" id="A0A1Y1RNA5"/>
<evidence type="ECO:0000256" key="4">
    <source>
        <dbReference type="ARBA" id="ARBA00022679"/>
    </source>
</evidence>
<dbReference type="SMART" id="SM00155">
    <property type="entry name" value="PLDc"/>
    <property type="match status" value="2"/>
</dbReference>
<dbReference type="EMBL" id="LXWF01000041">
    <property type="protein sequence ID" value="ORC16091.1"/>
    <property type="molecule type" value="Genomic_DNA"/>
</dbReference>
<evidence type="ECO:0000256" key="3">
    <source>
        <dbReference type="ARBA" id="ARBA00022516"/>
    </source>
</evidence>
<dbReference type="InterPro" id="IPR001736">
    <property type="entry name" value="PLipase_D/transphosphatidylase"/>
</dbReference>
<dbReference type="GO" id="GO:0032049">
    <property type="term" value="P:cardiolipin biosynthetic process"/>
    <property type="evidence" value="ECO:0007669"/>
    <property type="project" value="UniProtKB-UniRule"/>
</dbReference>
<organism evidence="15 16">
    <name type="scientific">Rothia nasimurium</name>
    <dbReference type="NCBI Taxonomy" id="85336"/>
    <lineage>
        <taxon>Bacteria</taxon>
        <taxon>Bacillati</taxon>
        <taxon>Actinomycetota</taxon>
        <taxon>Actinomycetes</taxon>
        <taxon>Micrococcales</taxon>
        <taxon>Micrococcaceae</taxon>
        <taxon>Rothia</taxon>
    </lineage>
</organism>
<keyword evidence="5 13" id="KW-0812">Transmembrane</keyword>
<evidence type="ECO:0000313" key="15">
    <source>
        <dbReference type="EMBL" id="ORC16091.1"/>
    </source>
</evidence>
<keyword evidence="3" id="KW-0444">Lipid biosynthesis</keyword>
<reference evidence="15 16" key="1">
    <citation type="submission" date="2016-05" db="EMBL/GenBank/DDBJ databases">
        <title>Draft genome sequence of a porcine commensal Rothia nasimurium.</title>
        <authorList>
            <person name="Gaiser R.A."/>
            <person name="Van Baarlen P."/>
            <person name="Wells J.M."/>
        </authorList>
    </citation>
    <scope>NUCLEOTIDE SEQUENCE [LARGE SCALE GENOMIC DNA]</scope>
    <source>
        <strain evidence="15 16">PT-32</strain>
    </source>
</reference>